<dbReference type="RefSeq" id="YP_009803292.1">
    <property type="nucleotide sequence ID" value="NC_047993.1"/>
</dbReference>
<dbReference type="EMBL" id="MH271321">
    <property type="protein sequence ID" value="AWY06801.1"/>
    <property type="molecule type" value="Genomic_DNA"/>
</dbReference>
<accession>A0A2Z4Q9Y1</accession>
<reference evidence="1 2" key="1">
    <citation type="submission" date="2018-04" db="EMBL/GenBank/DDBJ databases">
        <authorList>
            <person name="Harrington T."/>
            <person name="Washburn E."/>
            <person name="Bricker J."/>
            <person name="McKinney A."/>
            <person name="Betsko A.J."/>
            <person name="Garlena R.A."/>
            <person name="Russell D.A."/>
            <person name="Pope W.A."/>
            <person name="Jacobs-Sera D."/>
            <person name="Hatfull G.F."/>
        </authorList>
    </citation>
    <scope>NUCLEOTIDE SEQUENCE [LARGE SCALE GENOMIC DNA]</scope>
</reference>
<protein>
    <submittedName>
        <fullName evidence="1">Uncharacterized protein</fullName>
    </submittedName>
</protein>
<keyword evidence="2" id="KW-1185">Reference proteome</keyword>
<dbReference type="GeneID" id="54993852"/>
<evidence type="ECO:0000313" key="2">
    <source>
        <dbReference type="Proteomes" id="UP000251375"/>
    </source>
</evidence>
<proteinExistence type="predicted"/>
<evidence type="ECO:0000313" key="1">
    <source>
        <dbReference type="EMBL" id="AWY06801.1"/>
    </source>
</evidence>
<sequence length="88" mass="9856">MSEREDITVTQAATGSTGIWAYTIYDHPSDYPEKFVLRAWFVENGVVSAYEPVGLADSLEDARALVPNGRRKIGRLRDDDPAIVESWI</sequence>
<organism evidence="1 2">
    <name type="scientific">Microbacterium phage Quhwah</name>
    <dbReference type="NCBI Taxonomy" id="2992929"/>
    <lineage>
        <taxon>Viruses</taxon>
        <taxon>Duplodnaviria</taxon>
        <taxon>Heunggongvirae</taxon>
        <taxon>Uroviricota</taxon>
        <taxon>Caudoviricetes</taxon>
        <taxon>Hodgkinviridae</taxon>
        <taxon>Quhwahvirus</taxon>
        <taxon>Quhwahvirus quhwah</taxon>
        <taxon>Quhwahvirus ouhwah</taxon>
    </lineage>
</organism>
<name>A0A2Z4Q9Y1_9CAUD</name>
<dbReference type="Proteomes" id="UP000251375">
    <property type="component" value="Segment"/>
</dbReference>
<gene>
    <name evidence="1" type="primary">93</name>
    <name evidence="1" type="ORF">SEA_QUHWAH_93</name>
</gene>